<sequence length="60" mass="6629">MKAVPLIVARRAWECALDLIGAGDPPAPDFVTDAARRGPDCLTWGDCQALFILHRREPRV</sequence>
<gene>
    <name evidence="1" type="ORF">GXW74_19870</name>
</gene>
<name>A0A9X9XGC4_9PROT</name>
<reference evidence="1" key="2">
    <citation type="journal article" date="2021" name="Syst. Appl. Microbiol.">
        <title>Roseomonas hellenica sp. nov., isolated from roots of wild-growing Alkanna tinctoria.</title>
        <authorList>
            <person name="Rat A."/>
            <person name="Naranjo H.D."/>
            <person name="Lebbe L."/>
            <person name="Cnockaert M."/>
            <person name="Krigas N."/>
            <person name="Grigoriadou K."/>
            <person name="Maloupa E."/>
            <person name="Willems A."/>
        </authorList>
    </citation>
    <scope>NUCLEOTIDE SEQUENCE</scope>
    <source>
        <strain evidence="1">LMG 31228</strain>
    </source>
</reference>
<accession>A0A9X9XGC4</accession>
<dbReference type="Proteomes" id="UP001138709">
    <property type="component" value="Unassembled WGS sequence"/>
</dbReference>
<evidence type="ECO:0000313" key="2">
    <source>
        <dbReference type="Proteomes" id="UP001138709"/>
    </source>
</evidence>
<protein>
    <submittedName>
        <fullName evidence="1">Uncharacterized protein</fullName>
    </submittedName>
</protein>
<dbReference type="AlphaFoldDB" id="A0A9X9XGC4"/>
<organism evidence="1 2">
    <name type="scientific">Neoroseomonas eburnea</name>
    <dbReference type="NCBI Taxonomy" id="1346889"/>
    <lineage>
        <taxon>Bacteria</taxon>
        <taxon>Pseudomonadati</taxon>
        <taxon>Pseudomonadota</taxon>
        <taxon>Alphaproteobacteria</taxon>
        <taxon>Acetobacterales</taxon>
        <taxon>Acetobacteraceae</taxon>
        <taxon>Neoroseomonas</taxon>
    </lineage>
</organism>
<reference evidence="1" key="1">
    <citation type="submission" date="2020-01" db="EMBL/GenBank/DDBJ databases">
        <authorList>
            <person name="Rat A."/>
        </authorList>
    </citation>
    <scope>NUCLEOTIDE SEQUENCE</scope>
    <source>
        <strain evidence="1">LMG 31228</strain>
    </source>
</reference>
<proteinExistence type="predicted"/>
<keyword evidence="2" id="KW-1185">Reference proteome</keyword>
<evidence type="ECO:0000313" key="1">
    <source>
        <dbReference type="EMBL" id="MBR0682760.1"/>
    </source>
</evidence>
<dbReference type="EMBL" id="JAAEDL010000022">
    <property type="protein sequence ID" value="MBR0682760.1"/>
    <property type="molecule type" value="Genomic_DNA"/>
</dbReference>
<dbReference type="RefSeq" id="WP_211848297.1">
    <property type="nucleotide sequence ID" value="NZ_JAAEDL010000022.1"/>
</dbReference>
<comment type="caution">
    <text evidence="1">The sequence shown here is derived from an EMBL/GenBank/DDBJ whole genome shotgun (WGS) entry which is preliminary data.</text>
</comment>